<dbReference type="OrthoDB" id="9816320at2"/>
<keyword evidence="7" id="KW-1185">Reference proteome</keyword>
<name>A0A562ZXH5_9BURK</name>
<reference evidence="6 7" key="1">
    <citation type="submission" date="2019-07" db="EMBL/GenBank/DDBJ databases">
        <title>Caenimonas sedimenti sp. nov., isolated from activated sludge.</title>
        <authorList>
            <person name="Xu J."/>
        </authorList>
    </citation>
    <scope>NUCLEOTIDE SEQUENCE [LARGE SCALE GENOMIC DNA]</scope>
    <source>
        <strain evidence="6 7">HX-9-20</strain>
    </source>
</reference>
<feature type="domain" description="HTH tetR-type" evidence="5">
    <location>
        <begin position="14"/>
        <end position="74"/>
    </location>
</feature>
<protein>
    <submittedName>
        <fullName evidence="6">TetR/AcrR family transcriptional regulator</fullName>
    </submittedName>
</protein>
<accession>A0A562ZXH5</accession>
<evidence type="ECO:0000313" key="6">
    <source>
        <dbReference type="EMBL" id="TWO73028.1"/>
    </source>
</evidence>
<organism evidence="6 7">
    <name type="scientific">Caenimonas sedimenti</name>
    <dbReference type="NCBI Taxonomy" id="2596921"/>
    <lineage>
        <taxon>Bacteria</taxon>
        <taxon>Pseudomonadati</taxon>
        <taxon>Pseudomonadota</taxon>
        <taxon>Betaproteobacteria</taxon>
        <taxon>Burkholderiales</taxon>
        <taxon>Comamonadaceae</taxon>
        <taxon>Caenimonas</taxon>
    </lineage>
</organism>
<evidence type="ECO:0000256" key="4">
    <source>
        <dbReference type="PROSITE-ProRule" id="PRU00335"/>
    </source>
</evidence>
<evidence type="ECO:0000256" key="2">
    <source>
        <dbReference type="ARBA" id="ARBA00023125"/>
    </source>
</evidence>
<evidence type="ECO:0000313" key="7">
    <source>
        <dbReference type="Proteomes" id="UP000318199"/>
    </source>
</evidence>
<keyword evidence="3" id="KW-0804">Transcription</keyword>
<dbReference type="InterPro" id="IPR001647">
    <property type="entry name" value="HTH_TetR"/>
</dbReference>
<keyword evidence="1" id="KW-0805">Transcription regulation</keyword>
<dbReference type="PANTHER" id="PTHR30055">
    <property type="entry name" value="HTH-TYPE TRANSCRIPTIONAL REGULATOR RUTR"/>
    <property type="match status" value="1"/>
</dbReference>
<evidence type="ECO:0000259" key="5">
    <source>
        <dbReference type="PROSITE" id="PS50977"/>
    </source>
</evidence>
<proteinExistence type="predicted"/>
<dbReference type="Gene3D" id="1.10.357.10">
    <property type="entry name" value="Tetracycline Repressor, domain 2"/>
    <property type="match status" value="1"/>
</dbReference>
<evidence type="ECO:0000256" key="3">
    <source>
        <dbReference type="ARBA" id="ARBA00023163"/>
    </source>
</evidence>
<dbReference type="InterPro" id="IPR050109">
    <property type="entry name" value="HTH-type_TetR-like_transc_reg"/>
</dbReference>
<dbReference type="AlphaFoldDB" id="A0A562ZXH5"/>
<keyword evidence="2 4" id="KW-0238">DNA-binding</keyword>
<dbReference type="SUPFAM" id="SSF46689">
    <property type="entry name" value="Homeodomain-like"/>
    <property type="match status" value="1"/>
</dbReference>
<evidence type="ECO:0000256" key="1">
    <source>
        <dbReference type="ARBA" id="ARBA00023015"/>
    </source>
</evidence>
<comment type="caution">
    <text evidence="6">The sequence shown here is derived from an EMBL/GenBank/DDBJ whole genome shotgun (WGS) entry which is preliminary data.</text>
</comment>
<dbReference type="InterPro" id="IPR009057">
    <property type="entry name" value="Homeodomain-like_sf"/>
</dbReference>
<dbReference type="PROSITE" id="PS50977">
    <property type="entry name" value="HTH_TETR_2"/>
    <property type="match status" value="1"/>
</dbReference>
<sequence length="204" mass="23158">MNKPLKRPSQARARFTVLAIYDGFVRIWRRDGWDRLTTRAVALETGISVGTLYEYFPNKLALLSGYVRHGMERLVAAIDGKAVAPPRMPWRERVRELVRLTCGVDAPELAWVHPRMLALEAEMAELKHHRRVQEELLAAWQRTLAACTDLPVFPSGELLQSLLLAVWGGRRYALLLEIDEAQARTWAAQMESICIAAIERSSDP</sequence>
<dbReference type="GO" id="GO:0000976">
    <property type="term" value="F:transcription cis-regulatory region binding"/>
    <property type="evidence" value="ECO:0007669"/>
    <property type="project" value="TreeGrafter"/>
</dbReference>
<dbReference type="EMBL" id="VOBQ01000002">
    <property type="protein sequence ID" value="TWO73028.1"/>
    <property type="molecule type" value="Genomic_DNA"/>
</dbReference>
<dbReference type="Pfam" id="PF00440">
    <property type="entry name" value="TetR_N"/>
    <property type="match status" value="1"/>
</dbReference>
<dbReference type="PANTHER" id="PTHR30055:SF234">
    <property type="entry name" value="HTH-TYPE TRANSCRIPTIONAL REGULATOR BETI"/>
    <property type="match status" value="1"/>
</dbReference>
<feature type="DNA-binding region" description="H-T-H motif" evidence="4">
    <location>
        <begin position="37"/>
        <end position="56"/>
    </location>
</feature>
<gene>
    <name evidence="6" type="ORF">FN976_01985</name>
</gene>
<dbReference type="GO" id="GO:0003700">
    <property type="term" value="F:DNA-binding transcription factor activity"/>
    <property type="evidence" value="ECO:0007669"/>
    <property type="project" value="TreeGrafter"/>
</dbReference>
<dbReference type="RefSeq" id="WP_145890431.1">
    <property type="nucleotide sequence ID" value="NZ_VOBQ01000002.1"/>
</dbReference>
<dbReference type="Proteomes" id="UP000318199">
    <property type="component" value="Unassembled WGS sequence"/>
</dbReference>